<dbReference type="Pfam" id="PF01066">
    <property type="entry name" value="CDP-OH_P_transf"/>
    <property type="match status" value="1"/>
</dbReference>
<dbReference type="InterPro" id="IPR043130">
    <property type="entry name" value="CDP-OH_PTrfase_TM_dom"/>
</dbReference>
<dbReference type="EMBL" id="JAMPKK010000073">
    <property type="protein sequence ID" value="MEP0867493.1"/>
    <property type="molecule type" value="Genomic_DNA"/>
</dbReference>
<reference evidence="2 3" key="1">
    <citation type="submission" date="2022-04" db="EMBL/GenBank/DDBJ databases">
        <title>Positive selection, recombination, and allopatry shape intraspecific diversity of widespread and dominant cyanobacteria.</title>
        <authorList>
            <person name="Wei J."/>
            <person name="Shu W."/>
            <person name="Hu C."/>
        </authorList>
    </citation>
    <scope>NUCLEOTIDE SEQUENCE [LARGE SCALE GENOMIC DNA]</scope>
    <source>
        <strain evidence="2 3">GB2-A5</strain>
    </source>
</reference>
<comment type="caution">
    <text evidence="2">The sequence shown here is derived from an EMBL/GenBank/DDBJ whole genome shotgun (WGS) entry which is preliminary data.</text>
</comment>
<keyword evidence="3" id="KW-1185">Reference proteome</keyword>
<gene>
    <name evidence="2" type="ORF">NDI37_23870</name>
</gene>
<feature type="transmembrane region" description="Helical" evidence="1">
    <location>
        <begin position="156"/>
        <end position="187"/>
    </location>
</feature>
<protein>
    <submittedName>
        <fullName evidence="2">CDP-alcohol phosphatidyltransferase family protein</fullName>
    </submittedName>
</protein>
<feature type="transmembrane region" description="Helical" evidence="1">
    <location>
        <begin position="101"/>
        <end position="119"/>
    </location>
</feature>
<keyword evidence="1" id="KW-0812">Transmembrane</keyword>
<dbReference type="InterPro" id="IPR000462">
    <property type="entry name" value="CDP-OH_P_trans"/>
</dbReference>
<proteinExistence type="predicted"/>
<keyword evidence="1" id="KW-1133">Transmembrane helix</keyword>
<organism evidence="2 3">
    <name type="scientific">Funiculus sociatus GB2-A5</name>
    <dbReference type="NCBI Taxonomy" id="2933946"/>
    <lineage>
        <taxon>Bacteria</taxon>
        <taxon>Bacillati</taxon>
        <taxon>Cyanobacteriota</taxon>
        <taxon>Cyanophyceae</taxon>
        <taxon>Coleofasciculales</taxon>
        <taxon>Coleofasciculaceae</taxon>
        <taxon>Funiculus</taxon>
    </lineage>
</organism>
<sequence length="223" mass="24993">MAKALTRMASLTPFIPLMTPSPQLQQNNNRFFESLPGVLVAFRAIIAPFLLWDAIDGKTSIWFLVGFVAAFLSDIFDGIIARKLGVSNAKLRQADGWADNCLYGSIVASAWLVHPDIFINFRVPLLMVLVAQLTWWLVNLVKYGKPASYHTYSAKFWGITLFIATVALFGFDYAGITLWLTCIVGTIHSLEEIVMTLILPTWTHDVLSIFHAIDLRQKLTSED</sequence>
<feature type="transmembrane region" description="Helical" evidence="1">
    <location>
        <begin position="61"/>
        <end position="80"/>
    </location>
</feature>
<evidence type="ECO:0000313" key="2">
    <source>
        <dbReference type="EMBL" id="MEP0867493.1"/>
    </source>
</evidence>
<evidence type="ECO:0000313" key="3">
    <source>
        <dbReference type="Proteomes" id="UP001442494"/>
    </source>
</evidence>
<keyword evidence="1" id="KW-0472">Membrane</keyword>
<dbReference type="Gene3D" id="1.20.120.1760">
    <property type="match status" value="1"/>
</dbReference>
<feature type="transmembrane region" description="Helical" evidence="1">
    <location>
        <begin position="125"/>
        <end position="144"/>
    </location>
</feature>
<dbReference type="Proteomes" id="UP001442494">
    <property type="component" value="Unassembled WGS sequence"/>
</dbReference>
<accession>A0ABV0JVL6</accession>
<evidence type="ECO:0000256" key="1">
    <source>
        <dbReference type="SAM" id="Phobius"/>
    </source>
</evidence>
<name>A0ABV0JVL6_9CYAN</name>